<dbReference type="EMBL" id="CP091511">
    <property type="protein sequence ID" value="UOO91135.1"/>
    <property type="molecule type" value="Genomic_DNA"/>
</dbReference>
<dbReference type="Pfam" id="PF00773">
    <property type="entry name" value="RNB"/>
    <property type="match status" value="2"/>
</dbReference>
<organism evidence="2 3">
    <name type="scientific">Vitreoscilla massiliensis</name>
    <dbReference type="NCBI Taxonomy" id="1689272"/>
    <lineage>
        <taxon>Bacteria</taxon>
        <taxon>Pseudomonadati</taxon>
        <taxon>Pseudomonadota</taxon>
        <taxon>Betaproteobacteria</taxon>
        <taxon>Neisseriales</taxon>
        <taxon>Neisseriaceae</taxon>
        <taxon>Vitreoscilla</taxon>
    </lineage>
</organism>
<dbReference type="InterPro" id="IPR012340">
    <property type="entry name" value="NA-bd_OB-fold"/>
</dbReference>
<name>A0ABY4E5T7_9NEIS</name>
<gene>
    <name evidence="2" type="ORF">LVJ82_09310</name>
</gene>
<proteinExistence type="predicted"/>
<accession>A0ABY4E5T7</accession>
<evidence type="ECO:0000313" key="3">
    <source>
        <dbReference type="Proteomes" id="UP000832011"/>
    </source>
</evidence>
<keyword evidence="3" id="KW-1185">Reference proteome</keyword>
<reference evidence="2 3" key="1">
    <citation type="journal article" date="2022" name="Res Sq">
        <title>Evolution of multicellular longitudinally dividing oral cavity symbionts (Neisseriaceae).</title>
        <authorList>
            <person name="Nyongesa S."/>
            <person name="Weber P."/>
            <person name="Bernet E."/>
            <person name="Pullido F."/>
            <person name="Nieckarz M."/>
            <person name="Delaby M."/>
            <person name="Nieves C."/>
            <person name="Viehboeck T."/>
            <person name="Krause N."/>
            <person name="Rivera-Millot A."/>
            <person name="Nakamura A."/>
            <person name="Vischer N."/>
            <person name="VanNieuwenhze M."/>
            <person name="Brun Y."/>
            <person name="Cava F."/>
            <person name="Bulgheresi S."/>
            <person name="Veyrier F."/>
        </authorList>
    </citation>
    <scope>NUCLEOTIDE SEQUENCE [LARGE SCALE GENOMIC DNA]</scope>
    <source>
        <strain evidence="2 3">SN4</strain>
    </source>
</reference>
<dbReference type="SUPFAM" id="SSF50249">
    <property type="entry name" value="Nucleic acid-binding proteins"/>
    <property type="match status" value="1"/>
</dbReference>
<dbReference type="RefSeq" id="WP_058304711.1">
    <property type="nucleotide sequence ID" value="NZ_CABKVG010000004.1"/>
</dbReference>
<sequence>MNIFYEESGQFKLASIVQKNDSTYQVDTQFGKRTKIKTNHVLLEFDGDMAAFMQQAEAYRDEIDTDLLWEVSGEAEFSAEDSATEYFGGTPSKSQIAGTYLALYAAPAYFYKKAKGVFKAAPEETLKQALAAIERKKQQDAQMTAWAEALQQGLLPDEIAADIKTILFAPDKQTLTYKAYALAAEQSKKNFLQLAEHVGAVKSIPQYLQDGFEFEFFKHGTGFADIAVPELPNQLPVAAGVNAFSIDDADTTEIDDALSVQHLDGGAVRVGIHIAAPSAVIAPDSAMEKVVFQRLSTVYFPGNKITMLPDNWCAAFSLDVGAVRPALSIYFDVSSDWQIALHSTVLEQVHVDANLRIQDIEPLFNHEHGTDLAADGSETFAHQHDMVYLLQLAIELQKQRGKYDPTRPTQYDYSIDLSDDGQVSIAKRERGAPIDTLVSEMMILANSTWAKMLHEGERAAIYRVQPAGKVRMSTQSEAHIGMGVEHYAWCTSPLRRATDYFNQRQLLSLIEPEHFEPRFAMQSSDVFALMRDFDTTYSAYADFQRKMESYWSLVYIQQQGLRHLKAVVLKEDLVRIDGLPLVSRAVGVPVCMPRSRAWLNITGVQLPQQSISLNFNKFIHSVEDEVEPA</sequence>
<dbReference type="PANTHER" id="PTHR23355:SF9">
    <property type="entry name" value="DIS3-LIKE EXONUCLEASE 2"/>
    <property type="match status" value="1"/>
</dbReference>
<dbReference type="Proteomes" id="UP000832011">
    <property type="component" value="Chromosome"/>
</dbReference>
<protein>
    <submittedName>
        <fullName evidence="2">RNB domain-containing ribonuclease</fullName>
    </submittedName>
</protein>
<dbReference type="InterPro" id="IPR001900">
    <property type="entry name" value="RNase_II/R"/>
</dbReference>
<dbReference type="SMART" id="SM00955">
    <property type="entry name" value="RNB"/>
    <property type="match status" value="1"/>
</dbReference>
<evidence type="ECO:0000313" key="2">
    <source>
        <dbReference type="EMBL" id="UOO91135.1"/>
    </source>
</evidence>
<dbReference type="InterPro" id="IPR050180">
    <property type="entry name" value="RNR_Ribonuclease"/>
</dbReference>
<feature type="domain" description="RNB" evidence="1">
    <location>
        <begin position="228"/>
        <end position="512"/>
    </location>
</feature>
<dbReference type="PANTHER" id="PTHR23355">
    <property type="entry name" value="RIBONUCLEASE"/>
    <property type="match status" value="1"/>
</dbReference>
<evidence type="ECO:0000259" key="1">
    <source>
        <dbReference type="SMART" id="SM00955"/>
    </source>
</evidence>